<organism evidence="1 2">
    <name type="scientific">Actinomadura alba</name>
    <dbReference type="NCBI Taxonomy" id="406431"/>
    <lineage>
        <taxon>Bacteria</taxon>
        <taxon>Bacillati</taxon>
        <taxon>Actinomycetota</taxon>
        <taxon>Actinomycetes</taxon>
        <taxon>Streptosporangiales</taxon>
        <taxon>Thermomonosporaceae</taxon>
        <taxon>Actinomadura</taxon>
    </lineage>
</organism>
<dbReference type="EMBL" id="JABVEC010000002">
    <property type="protein sequence ID" value="MBC6464699.1"/>
    <property type="molecule type" value="Genomic_DNA"/>
</dbReference>
<reference evidence="1 2" key="1">
    <citation type="submission" date="2020-06" db="EMBL/GenBank/DDBJ databases">
        <title>Actinomadura xiongansis sp. nov., isolated from soil of Baiyangdian.</title>
        <authorList>
            <person name="Zhang X."/>
        </authorList>
    </citation>
    <scope>NUCLEOTIDE SEQUENCE [LARGE SCALE GENOMIC DNA]</scope>
    <source>
        <strain evidence="1 2">HBUM206468</strain>
    </source>
</reference>
<proteinExistence type="predicted"/>
<gene>
    <name evidence="1" type="ORF">HKK74_04195</name>
</gene>
<evidence type="ECO:0000313" key="1">
    <source>
        <dbReference type="EMBL" id="MBC6464699.1"/>
    </source>
</evidence>
<keyword evidence="2" id="KW-1185">Reference proteome</keyword>
<accession>A0ABR7LJD6</accession>
<dbReference type="RefSeq" id="WP_187241695.1">
    <property type="nucleotide sequence ID" value="NZ_BAAAOK010000008.1"/>
</dbReference>
<evidence type="ECO:0000313" key="2">
    <source>
        <dbReference type="Proteomes" id="UP000805614"/>
    </source>
</evidence>
<name>A0ABR7LJD6_9ACTN</name>
<evidence type="ECO:0008006" key="3">
    <source>
        <dbReference type="Google" id="ProtNLM"/>
    </source>
</evidence>
<dbReference type="Proteomes" id="UP000805614">
    <property type="component" value="Unassembled WGS sequence"/>
</dbReference>
<protein>
    <recommendedName>
        <fullName evidence="3">Ribbon-helix-helix protein, CopG family</fullName>
    </recommendedName>
</protein>
<sequence>MATTTIKVDSEVRDRLAALARERGCTIGDLVRNLADTTPTRDELDARHRAAVEYIRGHLVPDFDESDVAAGRRLWDDLKAGKLTSI</sequence>
<comment type="caution">
    <text evidence="1">The sequence shown here is derived from an EMBL/GenBank/DDBJ whole genome shotgun (WGS) entry which is preliminary data.</text>
</comment>